<dbReference type="RefSeq" id="WP_353645698.1">
    <property type="nucleotide sequence ID" value="NZ_CP159253.1"/>
</dbReference>
<evidence type="ECO:0008006" key="2">
    <source>
        <dbReference type="Google" id="ProtNLM"/>
    </source>
</evidence>
<proteinExistence type="predicted"/>
<sequence>MIPHIISGNTVTAFVGGDLRTVDSSHPNFDEIRTRLRAGAVEHEIVPLLDIASALRDMLLYEDDIIKVGYDCLTYNDRPLNNYLTRKIIDMARAKIPISPWIAFLKRLQDNPDPEVKDGLFEWLERGAMPITPDGYFLAYKKVRDDYLSYHDSETLNALGSTIFLPSDKYDHDRARICSAGLHFCSWDYLPSYHGSEGRVLIVKINPADVVAFNGAYSGKGRARRYTIVSEVPFEEAQHAFPEPVYETDFDDELEPFFDGYRWSDGHEPSVGIIGRLRAWTRRLLN</sequence>
<organism evidence="1">
    <name type="scientific">Mesorhizobium sp. WSM2240</name>
    <dbReference type="NCBI Taxonomy" id="3228851"/>
    <lineage>
        <taxon>Bacteria</taxon>
        <taxon>Pseudomonadati</taxon>
        <taxon>Pseudomonadota</taxon>
        <taxon>Alphaproteobacteria</taxon>
        <taxon>Hyphomicrobiales</taxon>
        <taxon>Phyllobacteriaceae</taxon>
        <taxon>Mesorhizobium</taxon>
    </lineage>
</organism>
<name>A0AAU8CIR9_9HYPH</name>
<reference evidence="1" key="1">
    <citation type="submission" date="2024-06" db="EMBL/GenBank/DDBJ databases">
        <title>Mesorhizobium karijinii sp. nov., a symbiont of the iconic Swainsona formosa from arid Australia.</title>
        <authorList>
            <person name="Hill Y.J."/>
            <person name="Watkin E.L.J."/>
            <person name="O'Hara G.W."/>
            <person name="Terpolilli J."/>
            <person name="Tye M.L."/>
            <person name="Kohlmeier M.G."/>
        </authorList>
    </citation>
    <scope>NUCLEOTIDE SEQUENCE</scope>
    <source>
        <strain evidence="1">WSM2240</strain>
    </source>
</reference>
<protein>
    <recommendedName>
        <fullName evidence="2">SIR2-like domain-containing protein</fullName>
    </recommendedName>
</protein>
<gene>
    <name evidence="1" type="ORF">ABVK50_15695</name>
</gene>
<evidence type="ECO:0000313" key="1">
    <source>
        <dbReference type="EMBL" id="XCG46764.1"/>
    </source>
</evidence>
<dbReference type="EMBL" id="CP159253">
    <property type="protein sequence ID" value="XCG46764.1"/>
    <property type="molecule type" value="Genomic_DNA"/>
</dbReference>
<dbReference type="AlphaFoldDB" id="A0AAU8CIR9"/>
<accession>A0AAU8CIR9</accession>